<dbReference type="AlphaFoldDB" id="M0MM83"/>
<dbReference type="InParanoid" id="M0MM83"/>
<dbReference type="PANTHER" id="PTHR36503">
    <property type="entry name" value="BLR2520 PROTEIN"/>
    <property type="match status" value="1"/>
</dbReference>
<dbReference type="STRING" id="1227455.C449_04036"/>
<dbReference type="CDD" id="cd07251">
    <property type="entry name" value="VOC_like"/>
    <property type="match status" value="1"/>
</dbReference>
<feature type="domain" description="VOC" evidence="1">
    <location>
        <begin position="15"/>
        <end position="139"/>
    </location>
</feature>
<evidence type="ECO:0000313" key="2">
    <source>
        <dbReference type="EMBL" id="EMA46807.1"/>
    </source>
</evidence>
<sequence length="144" mass="16021">MFINSECLFVLMDPRITLVTLGVTGIDESIRFYRDGLGFPLQDRQEDSDVAFFTLDGTWLSIYPRELLAEDATISDDGTGFSGVTLAHNVSTEAEVDTILKEAEAAGGRIVKPAQEVFWGGYSGYFADPDDHLWEVAYPDLTEW</sequence>
<keyword evidence="2" id="KW-0223">Dioxygenase</keyword>
<reference evidence="2 3" key="1">
    <citation type="journal article" date="2014" name="PLoS Genet.">
        <title>Phylogenetically driven sequencing of extremely halophilic archaea reveals strategies for static and dynamic osmo-response.</title>
        <authorList>
            <person name="Becker E.A."/>
            <person name="Seitzer P.M."/>
            <person name="Tritt A."/>
            <person name="Larsen D."/>
            <person name="Krusor M."/>
            <person name="Yao A.I."/>
            <person name="Wu D."/>
            <person name="Madern D."/>
            <person name="Eisen J.A."/>
            <person name="Darling A.E."/>
            <person name="Facciotti M.T."/>
        </authorList>
    </citation>
    <scope>NUCLEOTIDE SEQUENCE [LARGE SCALE GENOMIC DNA]</scope>
    <source>
        <strain evidence="2 3">DSM 5350</strain>
    </source>
</reference>
<keyword evidence="3" id="KW-1185">Reference proteome</keyword>
<dbReference type="InterPro" id="IPR029068">
    <property type="entry name" value="Glyas_Bleomycin-R_OHBP_Dase"/>
</dbReference>
<evidence type="ECO:0000259" key="1">
    <source>
        <dbReference type="PROSITE" id="PS51819"/>
    </source>
</evidence>
<dbReference type="PROSITE" id="PS51819">
    <property type="entry name" value="VOC"/>
    <property type="match status" value="1"/>
</dbReference>
<dbReference type="SUPFAM" id="SSF54593">
    <property type="entry name" value="Glyoxalase/Bleomycin resistance protein/Dihydroxybiphenyl dioxygenase"/>
    <property type="match status" value="1"/>
</dbReference>
<evidence type="ECO:0000313" key="3">
    <source>
        <dbReference type="Proteomes" id="UP000011669"/>
    </source>
</evidence>
<dbReference type="Pfam" id="PF00903">
    <property type="entry name" value="Glyoxalase"/>
    <property type="match status" value="1"/>
</dbReference>
<keyword evidence="2" id="KW-0560">Oxidoreductase</keyword>
<dbReference type="PATRIC" id="fig|1227455.4.peg.821"/>
<dbReference type="EMBL" id="AOMD01000012">
    <property type="protein sequence ID" value="EMA46807.1"/>
    <property type="molecule type" value="Genomic_DNA"/>
</dbReference>
<dbReference type="Proteomes" id="UP000011669">
    <property type="component" value="Unassembled WGS sequence"/>
</dbReference>
<dbReference type="Gene3D" id="3.10.180.10">
    <property type="entry name" value="2,3-Dihydroxybiphenyl 1,2-Dioxygenase, domain 1"/>
    <property type="match status" value="1"/>
</dbReference>
<proteinExistence type="predicted"/>
<name>M0MM83_9EURY</name>
<dbReference type="InterPro" id="IPR037523">
    <property type="entry name" value="VOC_core"/>
</dbReference>
<dbReference type="GO" id="GO:0051213">
    <property type="term" value="F:dioxygenase activity"/>
    <property type="evidence" value="ECO:0007669"/>
    <property type="project" value="UniProtKB-KW"/>
</dbReference>
<protein>
    <submittedName>
        <fullName evidence="2">Glyoxalase/bleomycin resistance protein/dioxygenase</fullName>
    </submittedName>
</protein>
<dbReference type="InterPro" id="IPR004360">
    <property type="entry name" value="Glyas_Fos-R_dOase_dom"/>
</dbReference>
<accession>M0MM83</accession>
<comment type="caution">
    <text evidence="2">The sequence shown here is derived from an EMBL/GenBank/DDBJ whole genome shotgun (WGS) entry which is preliminary data.</text>
</comment>
<organism evidence="2 3">
    <name type="scientific">Halococcus saccharolyticus DSM 5350</name>
    <dbReference type="NCBI Taxonomy" id="1227455"/>
    <lineage>
        <taxon>Archaea</taxon>
        <taxon>Methanobacteriati</taxon>
        <taxon>Methanobacteriota</taxon>
        <taxon>Stenosarchaea group</taxon>
        <taxon>Halobacteria</taxon>
        <taxon>Halobacteriales</taxon>
        <taxon>Halococcaceae</taxon>
        <taxon>Halococcus</taxon>
    </lineage>
</organism>
<gene>
    <name evidence="2" type="ORF">C449_04036</name>
</gene>
<dbReference type="PANTHER" id="PTHR36503:SF1">
    <property type="entry name" value="BLR2520 PROTEIN"/>
    <property type="match status" value="1"/>
</dbReference>